<dbReference type="PANTHER" id="PTHR13223:SF2">
    <property type="entry name" value="ACIDIC FIBROBLAST GROWTH FACTOR INTRACELLULAR-BINDING PROTEIN"/>
    <property type="match status" value="1"/>
</dbReference>
<dbReference type="Pfam" id="PF05427">
    <property type="entry name" value="FIBP"/>
    <property type="match status" value="1"/>
</dbReference>
<dbReference type="InterPro" id="IPR008614">
    <property type="entry name" value="FIBP"/>
</dbReference>
<name>A0A6F9DDP6_9ASCI</name>
<accession>A0A6F9DDP6</accession>
<reference evidence="1" key="1">
    <citation type="submission" date="2020-04" db="EMBL/GenBank/DDBJ databases">
        <authorList>
            <person name="Neveu A P."/>
        </authorList>
    </citation>
    <scope>NUCLEOTIDE SEQUENCE</scope>
    <source>
        <tissue evidence="1">Whole embryo</tissue>
    </source>
</reference>
<proteinExistence type="evidence at transcript level"/>
<organism evidence="1">
    <name type="scientific">Phallusia mammillata</name>
    <dbReference type="NCBI Taxonomy" id="59560"/>
    <lineage>
        <taxon>Eukaryota</taxon>
        <taxon>Metazoa</taxon>
        <taxon>Chordata</taxon>
        <taxon>Tunicata</taxon>
        <taxon>Ascidiacea</taxon>
        <taxon>Phlebobranchia</taxon>
        <taxon>Ascidiidae</taxon>
        <taxon>Phallusia</taxon>
    </lineage>
</organism>
<gene>
    <name evidence="1" type="primary">Fibp</name>
</gene>
<evidence type="ECO:0000313" key="1">
    <source>
        <dbReference type="EMBL" id="CAB3246116.1"/>
    </source>
</evidence>
<sequence>MESLPDIDVFVGNSTYIDFDVFKLWLQQLEAEVATSRFLKAKGLEKTTACRNQSMFYILDQYRNFGMIEPMLFNPNTLSNQLTYQLTSDSQTQLITKYYEFDETVIRDLLGKKLSKGTRRDLDEISSKTGVKLKSCQRQFDNCRRVFKVMEELSGNLVENIQTHFLLPNNLAWNYAAIVFLSSQRFECSKRKLMMLNLNDFVQCSKFLIESWTASTEETPCPDIELDRDFLHELRGVKVLISDQRVFDRHKQAVSAEIQKSTTESCSWCDSLFRQLSRGIVSIAANLYKTKEIRDYFIDLVERIIEPCKSAGWEKARLTLFLTSYFSTSESLPQLETCSASWMKYFHTTKHCLLQIYRL</sequence>
<dbReference type="GO" id="GO:0005634">
    <property type="term" value="C:nucleus"/>
    <property type="evidence" value="ECO:0007669"/>
    <property type="project" value="TreeGrafter"/>
</dbReference>
<dbReference type="PANTHER" id="PTHR13223">
    <property type="entry name" value="ACIDIC FIBROBLAST GROWTH FACTOR INTRACELLULAR BINDING PROTEIN"/>
    <property type="match status" value="1"/>
</dbReference>
<dbReference type="AlphaFoldDB" id="A0A6F9DDP6"/>
<protein>
    <submittedName>
        <fullName evidence="1">Acidic fibroblast growth factor intracellular-binding protein-like</fullName>
    </submittedName>
</protein>
<dbReference type="EMBL" id="LR785183">
    <property type="protein sequence ID" value="CAB3246116.1"/>
    <property type="molecule type" value="mRNA"/>
</dbReference>